<dbReference type="Pfam" id="PF13188">
    <property type="entry name" value="PAS_8"/>
    <property type="match status" value="1"/>
</dbReference>
<dbReference type="FunFam" id="3.30.70.270:FF:000001">
    <property type="entry name" value="Diguanylate cyclase domain protein"/>
    <property type="match status" value="1"/>
</dbReference>
<dbReference type="InterPro" id="IPR000160">
    <property type="entry name" value="GGDEF_dom"/>
</dbReference>
<reference evidence="4" key="1">
    <citation type="submission" date="2022-11" db="EMBL/GenBank/DDBJ databases">
        <title>Biodiversity and phylogenetic relationships of bacteria.</title>
        <authorList>
            <person name="Machado R.A.R."/>
            <person name="Bhat A."/>
            <person name="Loulou A."/>
            <person name="Kallel S."/>
        </authorList>
    </citation>
    <scope>NUCLEOTIDE SEQUENCE</scope>
    <source>
        <strain evidence="4">K-TC2</strain>
    </source>
</reference>
<sequence length="311" mass="35165">MDASICSRIAQLYDASDVLVAVYDGFDRLRYANPAFRAAYFVEADEAPTWAEIMRRNHALDRGTVLRVPDLESWLTSTLSRRGKTGFRAFETDLHDGRWLWMTETVEGDGWMLCIASDISHIRADERSVRQARDVAIKASYTDDLTGVANRRFLTARIEQILADHHVSPQHAGCLAVIDLDNFKLVNDRFGHQTGDLVLQDFASKIQGQLRRSDCFGRMGGEEFALTFPDTPLEHARLMLERMLTVVRLSKPLANYPDFSYTFSAGLTSSRPDDVLSDFYRRADDALYRAKVSGRNQVQASDGSIDWAEAR</sequence>
<keyword evidence="5" id="KW-1185">Reference proteome</keyword>
<dbReference type="EMBL" id="JAPKNK010000002">
    <property type="protein sequence ID" value="MCX5568931.1"/>
    <property type="molecule type" value="Genomic_DNA"/>
</dbReference>
<evidence type="ECO:0000313" key="4">
    <source>
        <dbReference type="EMBL" id="MCX5568931.1"/>
    </source>
</evidence>
<name>A0A9X3DZK9_9HYPH</name>
<dbReference type="GO" id="GO:0043709">
    <property type="term" value="P:cell adhesion involved in single-species biofilm formation"/>
    <property type="evidence" value="ECO:0007669"/>
    <property type="project" value="TreeGrafter"/>
</dbReference>
<organism evidence="4 5">
    <name type="scientific">Kaistia nematophila</name>
    <dbReference type="NCBI Taxonomy" id="2994654"/>
    <lineage>
        <taxon>Bacteria</taxon>
        <taxon>Pseudomonadati</taxon>
        <taxon>Pseudomonadota</taxon>
        <taxon>Alphaproteobacteria</taxon>
        <taxon>Hyphomicrobiales</taxon>
        <taxon>Kaistiaceae</taxon>
        <taxon>Kaistia</taxon>
    </lineage>
</organism>
<gene>
    <name evidence="4" type="ORF">OSH07_06975</name>
</gene>
<protein>
    <recommendedName>
        <fullName evidence="1">diguanylate cyclase</fullName>
        <ecNumber evidence="1">2.7.7.65</ecNumber>
    </recommendedName>
</protein>
<dbReference type="NCBIfam" id="TIGR00254">
    <property type="entry name" value="GGDEF"/>
    <property type="match status" value="1"/>
</dbReference>
<dbReference type="Proteomes" id="UP001144805">
    <property type="component" value="Unassembled WGS sequence"/>
</dbReference>
<dbReference type="InterPro" id="IPR029787">
    <property type="entry name" value="Nucleotide_cyclase"/>
</dbReference>
<dbReference type="InterPro" id="IPR000014">
    <property type="entry name" value="PAS"/>
</dbReference>
<feature type="domain" description="GGDEF" evidence="3">
    <location>
        <begin position="171"/>
        <end position="303"/>
    </location>
</feature>
<dbReference type="AlphaFoldDB" id="A0A9X3DZK9"/>
<dbReference type="RefSeq" id="WP_266337886.1">
    <property type="nucleotide sequence ID" value="NZ_JAPKNK010000002.1"/>
</dbReference>
<dbReference type="GO" id="GO:0052621">
    <property type="term" value="F:diguanylate cyclase activity"/>
    <property type="evidence" value="ECO:0007669"/>
    <property type="project" value="UniProtKB-EC"/>
</dbReference>
<dbReference type="CDD" id="cd01949">
    <property type="entry name" value="GGDEF"/>
    <property type="match status" value="1"/>
</dbReference>
<dbReference type="InterPro" id="IPR043128">
    <property type="entry name" value="Rev_trsase/Diguanyl_cyclase"/>
</dbReference>
<dbReference type="GO" id="GO:0005886">
    <property type="term" value="C:plasma membrane"/>
    <property type="evidence" value="ECO:0007669"/>
    <property type="project" value="TreeGrafter"/>
</dbReference>
<proteinExistence type="predicted"/>
<evidence type="ECO:0000256" key="1">
    <source>
        <dbReference type="ARBA" id="ARBA00012528"/>
    </source>
</evidence>
<dbReference type="SUPFAM" id="SSF55073">
    <property type="entry name" value="Nucleotide cyclase"/>
    <property type="match status" value="1"/>
</dbReference>
<evidence type="ECO:0000259" key="3">
    <source>
        <dbReference type="PROSITE" id="PS50887"/>
    </source>
</evidence>
<evidence type="ECO:0000256" key="2">
    <source>
        <dbReference type="ARBA" id="ARBA00034247"/>
    </source>
</evidence>
<dbReference type="PROSITE" id="PS50887">
    <property type="entry name" value="GGDEF"/>
    <property type="match status" value="1"/>
</dbReference>
<comment type="catalytic activity">
    <reaction evidence="2">
        <text>2 GTP = 3',3'-c-di-GMP + 2 diphosphate</text>
        <dbReference type="Rhea" id="RHEA:24898"/>
        <dbReference type="ChEBI" id="CHEBI:33019"/>
        <dbReference type="ChEBI" id="CHEBI:37565"/>
        <dbReference type="ChEBI" id="CHEBI:58805"/>
        <dbReference type="EC" id="2.7.7.65"/>
    </reaction>
</comment>
<dbReference type="InterPro" id="IPR050469">
    <property type="entry name" value="Diguanylate_Cyclase"/>
</dbReference>
<dbReference type="EC" id="2.7.7.65" evidence="1"/>
<evidence type="ECO:0000313" key="5">
    <source>
        <dbReference type="Proteomes" id="UP001144805"/>
    </source>
</evidence>
<dbReference type="Pfam" id="PF00990">
    <property type="entry name" value="GGDEF"/>
    <property type="match status" value="1"/>
</dbReference>
<dbReference type="PANTHER" id="PTHR45138">
    <property type="entry name" value="REGULATORY COMPONENTS OF SENSORY TRANSDUCTION SYSTEM"/>
    <property type="match status" value="1"/>
</dbReference>
<dbReference type="PANTHER" id="PTHR45138:SF9">
    <property type="entry name" value="DIGUANYLATE CYCLASE DGCM-RELATED"/>
    <property type="match status" value="1"/>
</dbReference>
<dbReference type="GO" id="GO:1902201">
    <property type="term" value="P:negative regulation of bacterial-type flagellum-dependent cell motility"/>
    <property type="evidence" value="ECO:0007669"/>
    <property type="project" value="TreeGrafter"/>
</dbReference>
<dbReference type="SMART" id="SM00267">
    <property type="entry name" value="GGDEF"/>
    <property type="match status" value="1"/>
</dbReference>
<accession>A0A9X3DZK9</accession>
<comment type="caution">
    <text evidence="4">The sequence shown here is derived from an EMBL/GenBank/DDBJ whole genome shotgun (WGS) entry which is preliminary data.</text>
</comment>
<dbReference type="Gene3D" id="3.30.70.270">
    <property type="match status" value="1"/>
</dbReference>